<dbReference type="EMBL" id="AP026074">
    <property type="protein sequence ID" value="BDM74327.1"/>
    <property type="molecule type" value="Genomic_DNA"/>
</dbReference>
<proteinExistence type="predicted"/>
<keyword evidence="1" id="KW-0732">Signal</keyword>
<keyword evidence="3" id="KW-1185">Reference proteome</keyword>
<feature type="signal peptide" evidence="1">
    <location>
        <begin position="1"/>
        <end position="26"/>
    </location>
</feature>
<evidence type="ECO:0000256" key="1">
    <source>
        <dbReference type="SAM" id="SignalP"/>
    </source>
</evidence>
<accession>A0ABM8A6J2</accession>
<dbReference type="Proteomes" id="UP001059597">
    <property type="component" value="Plasmid SNP1"/>
</dbReference>
<evidence type="ECO:0000313" key="2">
    <source>
        <dbReference type="EMBL" id="BDM74327.1"/>
    </source>
</evidence>
<name>A0ABM8A6J2_STRNI</name>
<protein>
    <recommendedName>
        <fullName evidence="4">Secreted protein</fullName>
    </recommendedName>
</protein>
<organism evidence="2 3">
    <name type="scientific">Streptomyces nigrescens</name>
    <dbReference type="NCBI Taxonomy" id="1920"/>
    <lineage>
        <taxon>Bacteria</taxon>
        <taxon>Bacillati</taxon>
        <taxon>Actinomycetota</taxon>
        <taxon>Actinomycetes</taxon>
        <taxon>Kitasatosporales</taxon>
        <taxon>Streptomycetaceae</taxon>
        <taxon>Streptomyces</taxon>
    </lineage>
</organism>
<evidence type="ECO:0000313" key="3">
    <source>
        <dbReference type="Proteomes" id="UP001059597"/>
    </source>
</evidence>
<geneLocation type="plasmid" evidence="2 3">
    <name>SNP1</name>
</geneLocation>
<feature type="chain" id="PRO_5045866197" description="Secreted protein" evidence="1">
    <location>
        <begin position="27"/>
        <end position="230"/>
    </location>
</feature>
<evidence type="ECO:0008006" key="4">
    <source>
        <dbReference type="Google" id="ProtNLM"/>
    </source>
</evidence>
<gene>
    <name evidence="2" type="ORF">HEK616_78140</name>
</gene>
<keyword evidence="2" id="KW-0614">Plasmid</keyword>
<sequence length="230" mass="24130">MRIVRMGVVVGALTTALACTVPAAFAGEAEYPAVNGHTDDWVNGATPTVVYQNGLTDTDPARVKEAFEQCKSQSVSCAATTVGTPERVTKWFDVENTGTGTGPLENCGQSSSDIKQQIGGMHAFAWGWNVGGSIDIELTKGVGIGASAQYNETNTETKTGSIDITVKPGERGMLKVGHDMERIVSDVTVQGGKFGGAKISGLRTEVPLKEGAKRAAPDIVPCGQKLLMEQ</sequence>
<dbReference type="PROSITE" id="PS51257">
    <property type="entry name" value="PROKAR_LIPOPROTEIN"/>
    <property type="match status" value="1"/>
</dbReference>
<reference evidence="2" key="1">
    <citation type="submission" date="2022-06" db="EMBL/GenBank/DDBJ databases">
        <title>Complete genome sequence of Streptomyces nigrescens HEK616.</title>
        <authorList>
            <person name="Asamizu S."/>
            <person name="Onaka H."/>
        </authorList>
    </citation>
    <scope>NUCLEOTIDE SEQUENCE</scope>
    <source>
        <strain evidence="2">HEK616</strain>
        <plasmid evidence="2">SNP1</plasmid>
    </source>
</reference>
<dbReference type="RefSeq" id="WP_261957868.1">
    <property type="nucleotide sequence ID" value="NZ_AP026074.1"/>
</dbReference>